<name>A0A7E4W4L4_PANRE</name>
<sequence>MNSAKQAFFLLCISILNVSIGAFYSNHEFLLKYISRRILHVTALRVQEDIRLCNNESLVPTLFYIEKQNDYLSVESHPIVIMTTSSGYLPTIFKHLHMIKCMCFGSRNELKSMVIPLNDRHEIYTTLAKCMVTEDKYKPTYEDEIDYLGDVIYTMPQNLIAGKSEVRSDACFDKTGQPTSMFPHMTGCILVASSTYNQNDGTRKKTSFYVGPLSHEAISSALPIFGEEVYRYARPYIALMGIPYDIWQQRADYAENATTIADLKQPCRGYMFPHLDPTTKNSDMSYAIFCFFEPNTDIGNQIKKHLSQNHKICPFIGDGGPDDVFHSRCGLYITVANNVNNINVFKHNLNCQAVNDDESVHDCAIMTSSSTVSTAICCDHDHFCNLDKLKKLGEFIKNPVCKIDLVLSEDVTKAMCVIHFVLLRGEVVPINDDGFYELFNDNKTNIVDELNKVEILKGTIKKHRIASVVLGNPKDNKSCEKFEKNSVLLMMALYCGENGCDDVFFNNKDKFKPVMKHVANKLSCEVGTSTYYISDGVKLHNTSATVKKGALACLVTINVDFYQDGEDEKTLYSVKGEVAKLGPNDKCECDMEPPSEAASFKCCWLTMHVKWTFVEIMKKMSEMMATTESIYNTQQSGNYKDYCTRRGFPRLSKYCEPGHYGCYMVKDVGTRHEEKHDSKVFGNCIGTLHERQNSETIAELSHALLCEAEELQDSCTWVHDGERVSEVCCCTTQDLSSNKIYNCKNPVDDLFKNEAVAKFIEEFRDTIKT</sequence>
<keyword evidence="2" id="KW-1185">Reference proteome</keyword>
<protein>
    <submittedName>
        <fullName evidence="3">Nicastrin</fullName>
    </submittedName>
</protein>
<reference evidence="2" key="1">
    <citation type="journal article" date="2013" name="Genetics">
        <title>The draft genome and transcriptome of Panagrellus redivivus are shaped by the harsh demands of a free-living lifestyle.</title>
        <authorList>
            <person name="Srinivasan J."/>
            <person name="Dillman A.R."/>
            <person name="Macchietto M.G."/>
            <person name="Heikkinen L."/>
            <person name="Lakso M."/>
            <person name="Fracchia K.M."/>
            <person name="Antoshechkin I."/>
            <person name="Mortazavi A."/>
            <person name="Wong G."/>
            <person name="Sternberg P.W."/>
        </authorList>
    </citation>
    <scope>NUCLEOTIDE SEQUENCE [LARGE SCALE GENOMIC DNA]</scope>
    <source>
        <strain evidence="2">MT8872</strain>
    </source>
</reference>
<organism evidence="2 3">
    <name type="scientific">Panagrellus redivivus</name>
    <name type="common">Microworm</name>
    <dbReference type="NCBI Taxonomy" id="6233"/>
    <lineage>
        <taxon>Eukaryota</taxon>
        <taxon>Metazoa</taxon>
        <taxon>Ecdysozoa</taxon>
        <taxon>Nematoda</taxon>
        <taxon>Chromadorea</taxon>
        <taxon>Rhabditida</taxon>
        <taxon>Tylenchina</taxon>
        <taxon>Panagrolaimomorpha</taxon>
        <taxon>Panagrolaimoidea</taxon>
        <taxon>Panagrolaimidae</taxon>
        <taxon>Panagrellus</taxon>
    </lineage>
</organism>
<keyword evidence="1" id="KW-0732">Signal</keyword>
<dbReference type="AlphaFoldDB" id="A0A7E4W4L4"/>
<evidence type="ECO:0000313" key="2">
    <source>
        <dbReference type="Proteomes" id="UP000492821"/>
    </source>
</evidence>
<proteinExistence type="predicted"/>
<dbReference type="WBParaSite" id="Pan_g6014.t1">
    <property type="protein sequence ID" value="Pan_g6014.t1"/>
    <property type="gene ID" value="Pan_g6014"/>
</dbReference>
<feature type="signal peptide" evidence="1">
    <location>
        <begin position="1"/>
        <end position="22"/>
    </location>
</feature>
<dbReference type="Proteomes" id="UP000492821">
    <property type="component" value="Unassembled WGS sequence"/>
</dbReference>
<reference evidence="3" key="2">
    <citation type="submission" date="2020-10" db="UniProtKB">
        <authorList>
            <consortium name="WormBaseParasite"/>
        </authorList>
    </citation>
    <scope>IDENTIFICATION</scope>
</reference>
<evidence type="ECO:0000313" key="3">
    <source>
        <dbReference type="WBParaSite" id="Pan_g6014.t1"/>
    </source>
</evidence>
<evidence type="ECO:0000256" key="1">
    <source>
        <dbReference type="SAM" id="SignalP"/>
    </source>
</evidence>
<feature type="chain" id="PRO_5028895974" evidence="1">
    <location>
        <begin position="23"/>
        <end position="769"/>
    </location>
</feature>
<accession>A0A7E4W4L4</accession>